<dbReference type="Gene3D" id="3.40.190.10">
    <property type="entry name" value="Periplasmic binding protein-like II"/>
    <property type="match status" value="2"/>
</dbReference>
<dbReference type="KEGG" id="ala:BFG52_12655"/>
<feature type="signal peptide" evidence="3">
    <location>
        <begin position="1"/>
        <end position="26"/>
    </location>
</feature>
<accession>A0A1B2M1S9</accession>
<evidence type="ECO:0000313" key="6">
    <source>
        <dbReference type="Proteomes" id="UP000093391"/>
    </source>
</evidence>
<evidence type="ECO:0000259" key="4">
    <source>
        <dbReference type="SMART" id="SM00062"/>
    </source>
</evidence>
<dbReference type="EMBL" id="CP016895">
    <property type="protein sequence ID" value="AOA59119.1"/>
    <property type="molecule type" value="Genomic_DNA"/>
</dbReference>
<proteinExistence type="inferred from homology"/>
<feature type="domain" description="Solute-binding protein family 3/N-terminal" evidence="4">
    <location>
        <begin position="91"/>
        <end position="322"/>
    </location>
</feature>
<dbReference type="InterPro" id="IPR001638">
    <property type="entry name" value="Solute-binding_3/MltF_N"/>
</dbReference>
<evidence type="ECO:0000313" key="5">
    <source>
        <dbReference type="EMBL" id="AOA59119.1"/>
    </source>
</evidence>
<keyword evidence="2 3" id="KW-0732">Signal</keyword>
<dbReference type="Proteomes" id="UP000093391">
    <property type="component" value="Chromosome"/>
</dbReference>
<reference evidence="5 6" key="1">
    <citation type="submission" date="2016-08" db="EMBL/GenBank/DDBJ databases">
        <authorList>
            <person name="Seilhamer J.J."/>
        </authorList>
    </citation>
    <scope>NUCLEOTIDE SEQUENCE [LARGE SCALE GENOMIC DNA]</scope>
    <source>
        <strain evidence="5 6">BRTC-1</strain>
    </source>
</reference>
<dbReference type="PANTHER" id="PTHR35936">
    <property type="entry name" value="MEMBRANE-BOUND LYTIC MUREIN TRANSGLYCOSYLASE F"/>
    <property type="match status" value="1"/>
</dbReference>
<sequence>MLVIYPKILNAHLITILLGCCFFLTACGESSETGDAVASATESTTAALSKQTAQESQIIKQNTVPIHTTANAAAMAKIPSNYHFLNPGYFTVAVHVTTPPLTSLALDNQTVIGAEVDIARLIADSLGLQLKLVPTSWEDWPLGIQAGRYDAAMINIAVTKARKEKYDFATYRTDVLAFYIQPERQDIHEIKSAKDISGLKIVVGAGTNQEKLLLQWNEQLIKQGLAPAQPVYLQDTSAAQLALQSQRVDALLIPDSLGLWNLRNGSNIKRVGYITATGKDKADVAVTVKKGSGLIDAVQEALQGTIQNGHYEKVLTRWGLGDVGVTTSQINPKGFDE</sequence>
<evidence type="ECO:0000256" key="2">
    <source>
        <dbReference type="ARBA" id="ARBA00022729"/>
    </source>
</evidence>
<dbReference type="STRING" id="1789224.BFG52_12655"/>
<keyword evidence="6" id="KW-1185">Reference proteome</keyword>
<dbReference type="SMART" id="SM00062">
    <property type="entry name" value="PBPb"/>
    <property type="match status" value="1"/>
</dbReference>
<organism evidence="5 6">
    <name type="scientific">Acinetobacter larvae</name>
    <dbReference type="NCBI Taxonomy" id="1789224"/>
    <lineage>
        <taxon>Bacteria</taxon>
        <taxon>Pseudomonadati</taxon>
        <taxon>Pseudomonadota</taxon>
        <taxon>Gammaproteobacteria</taxon>
        <taxon>Moraxellales</taxon>
        <taxon>Moraxellaceae</taxon>
        <taxon>Acinetobacter</taxon>
    </lineage>
</organism>
<evidence type="ECO:0000256" key="1">
    <source>
        <dbReference type="ARBA" id="ARBA00010333"/>
    </source>
</evidence>
<evidence type="ECO:0000256" key="3">
    <source>
        <dbReference type="SAM" id="SignalP"/>
    </source>
</evidence>
<comment type="similarity">
    <text evidence="1">Belongs to the bacterial solute-binding protein 3 family.</text>
</comment>
<dbReference type="PROSITE" id="PS51257">
    <property type="entry name" value="PROKAR_LIPOPROTEIN"/>
    <property type="match status" value="1"/>
</dbReference>
<dbReference type="SUPFAM" id="SSF53850">
    <property type="entry name" value="Periplasmic binding protein-like II"/>
    <property type="match status" value="1"/>
</dbReference>
<dbReference type="Pfam" id="PF00497">
    <property type="entry name" value="SBP_bac_3"/>
    <property type="match status" value="1"/>
</dbReference>
<gene>
    <name evidence="5" type="ORF">BFG52_12655</name>
</gene>
<name>A0A1B2M1S9_9GAMM</name>
<protein>
    <recommendedName>
        <fullName evidence="4">Solute-binding protein family 3/N-terminal domain-containing protein</fullName>
    </recommendedName>
</protein>
<feature type="chain" id="PRO_5008539951" description="Solute-binding protein family 3/N-terminal domain-containing protein" evidence="3">
    <location>
        <begin position="27"/>
        <end position="337"/>
    </location>
</feature>
<dbReference type="RefSeq" id="WP_067556854.1">
    <property type="nucleotide sequence ID" value="NZ_CP016895.1"/>
</dbReference>
<dbReference type="AlphaFoldDB" id="A0A1B2M1S9"/>
<dbReference type="CDD" id="cd01004">
    <property type="entry name" value="PBP2_MidA_like"/>
    <property type="match status" value="1"/>
</dbReference>
<dbReference type="OrthoDB" id="9768183at2"/>